<gene>
    <name evidence="1" type="ORF">SAMN05444280_1438</name>
</gene>
<evidence type="ECO:0000313" key="1">
    <source>
        <dbReference type="EMBL" id="SHJ95973.1"/>
    </source>
</evidence>
<dbReference type="AlphaFoldDB" id="A0A1M6NJX2"/>
<proteinExistence type="predicted"/>
<dbReference type="EMBL" id="FQZE01000043">
    <property type="protein sequence ID" value="SHJ95973.1"/>
    <property type="molecule type" value="Genomic_DNA"/>
</dbReference>
<sequence>MFLDHLIHYVQVEIECTKLRIGDKINTNNLNIYKGLPLTWTASKRALLELIYALHLTMSINHGRISIKELVGFFSHTFNIPLPGYHSTIKKLTARSANVIHVESRSFFLNELVTEFNHKLEFLDEN</sequence>
<evidence type="ECO:0000313" key="2">
    <source>
        <dbReference type="Proteomes" id="UP000184050"/>
    </source>
</evidence>
<name>A0A1M6NJX2_9BACT</name>
<reference evidence="1 2" key="1">
    <citation type="submission" date="2016-11" db="EMBL/GenBank/DDBJ databases">
        <authorList>
            <person name="Jaros S."/>
            <person name="Januszkiewicz K."/>
            <person name="Wedrychowicz H."/>
        </authorList>
    </citation>
    <scope>NUCLEOTIDE SEQUENCE [LARGE SCALE GENOMIC DNA]</scope>
    <source>
        <strain evidence="1 2">DSM 27063</strain>
    </source>
</reference>
<dbReference type="STRING" id="1168035.SAMN05444280_1438"/>
<dbReference type="Pfam" id="PF09357">
    <property type="entry name" value="RteC"/>
    <property type="match status" value="1"/>
</dbReference>
<dbReference type="RefSeq" id="WP_073173552.1">
    <property type="nucleotide sequence ID" value="NZ_FQZE01000043.1"/>
</dbReference>
<keyword evidence="2" id="KW-1185">Reference proteome</keyword>
<accession>A0A1M6NJX2</accession>
<dbReference type="InterPro" id="IPR018534">
    <property type="entry name" value="Tet_reg_excision_RteC"/>
</dbReference>
<dbReference type="Proteomes" id="UP000184050">
    <property type="component" value="Unassembled WGS sequence"/>
</dbReference>
<protein>
    <submittedName>
        <fullName evidence="1">RteC protein</fullName>
    </submittedName>
</protein>
<organism evidence="1 2">
    <name type="scientific">Tangfeifania diversioriginum</name>
    <dbReference type="NCBI Taxonomy" id="1168035"/>
    <lineage>
        <taxon>Bacteria</taxon>
        <taxon>Pseudomonadati</taxon>
        <taxon>Bacteroidota</taxon>
        <taxon>Bacteroidia</taxon>
        <taxon>Marinilabiliales</taxon>
        <taxon>Prolixibacteraceae</taxon>
        <taxon>Tangfeifania</taxon>
    </lineage>
</organism>